<accession>A0ABQ3X2Q3</accession>
<evidence type="ECO:0000313" key="3">
    <source>
        <dbReference type="Proteomes" id="UP000612282"/>
    </source>
</evidence>
<organism evidence="2 3">
    <name type="scientific">Actinoplanes couchii</name>
    <dbReference type="NCBI Taxonomy" id="403638"/>
    <lineage>
        <taxon>Bacteria</taxon>
        <taxon>Bacillati</taxon>
        <taxon>Actinomycetota</taxon>
        <taxon>Actinomycetes</taxon>
        <taxon>Micromonosporales</taxon>
        <taxon>Micromonosporaceae</taxon>
        <taxon>Actinoplanes</taxon>
    </lineage>
</organism>
<keyword evidence="3" id="KW-1185">Reference proteome</keyword>
<proteinExistence type="predicted"/>
<dbReference type="EMBL" id="BOMG01000024">
    <property type="protein sequence ID" value="GID52794.1"/>
    <property type="molecule type" value="Genomic_DNA"/>
</dbReference>
<evidence type="ECO:0000256" key="1">
    <source>
        <dbReference type="SAM" id="MobiDB-lite"/>
    </source>
</evidence>
<evidence type="ECO:0000313" key="2">
    <source>
        <dbReference type="EMBL" id="GID52794.1"/>
    </source>
</evidence>
<dbReference type="Proteomes" id="UP000612282">
    <property type="component" value="Unassembled WGS sequence"/>
</dbReference>
<dbReference type="RefSeq" id="WP_310381121.1">
    <property type="nucleotide sequence ID" value="NZ_BAAAQE010000076.1"/>
</dbReference>
<protein>
    <recommendedName>
        <fullName evidence="4">Exo-alpha-sialidase</fullName>
    </recommendedName>
</protein>
<feature type="region of interest" description="Disordered" evidence="1">
    <location>
        <begin position="199"/>
        <end position="222"/>
    </location>
</feature>
<reference evidence="2 3" key="1">
    <citation type="submission" date="2021-01" db="EMBL/GenBank/DDBJ databases">
        <title>Whole genome shotgun sequence of Actinoplanes couchii NBRC 106145.</title>
        <authorList>
            <person name="Komaki H."/>
            <person name="Tamura T."/>
        </authorList>
    </citation>
    <scope>NUCLEOTIDE SEQUENCE [LARGE SCALE GENOMIC DNA]</scope>
    <source>
        <strain evidence="2 3">NBRC 106145</strain>
    </source>
</reference>
<comment type="caution">
    <text evidence="2">The sequence shown here is derived from an EMBL/GenBank/DDBJ whole genome shotgun (WGS) entry which is preliminary data.</text>
</comment>
<name>A0ABQ3X2Q3_9ACTN</name>
<gene>
    <name evidence="2" type="ORF">Aco03nite_011980</name>
</gene>
<sequence length="312" mass="31781">MSWRPVVLEPVSFYGEQSVLSSVACAGGRVVLLGAKSGGVHGNPRVSSWVGPLGGPVREVSAPFELFGGPDAVNAGRVRTASGKFLIVGNRVSGASVWSSPDGDRFVLRPAAGVSSWASDAVASGDGWLVVGAATRAGARSPAVWSWDETVGWVTRPVDMPGPGELSWAGPVLLGVSAGFRAWRQVDGRWVAGPAIATGRKAGAAEDPGKDGGALDSEEDGGARYGVAGGTVSGAVVSGRVTALTGSDDRYRLWVSADSGVSWAEAALPPGLSRSAVTAATPAGSGDRLTLFWDAGEGARVYTSDSPFGRFK</sequence>
<evidence type="ECO:0008006" key="4">
    <source>
        <dbReference type="Google" id="ProtNLM"/>
    </source>
</evidence>